<dbReference type="HOGENOM" id="CLU_3366951_0_0_0"/>
<dbReference type="AlphaFoldDB" id="Q7UIQ5"/>
<evidence type="ECO:0000313" key="3">
    <source>
        <dbReference type="Proteomes" id="UP000001025"/>
    </source>
</evidence>
<proteinExistence type="predicted"/>
<reference evidence="2 3" key="1">
    <citation type="journal article" date="2003" name="Proc. Natl. Acad. Sci. U.S.A.">
        <title>Complete genome sequence of the marine planctomycete Pirellula sp. strain 1.</title>
        <authorList>
            <person name="Gloeckner F.O."/>
            <person name="Kube M."/>
            <person name="Bauer M."/>
            <person name="Teeling H."/>
            <person name="Lombardot T."/>
            <person name="Ludwig W."/>
            <person name="Gade D."/>
            <person name="Beck A."/>
            <person name="Borzym K."/>
            <person name="Heitmann K."/>
            <person name="Rabus R."/>
            <person name="Schlesner H."/>
            <person name="Amann R."/>
            <person name="Reinhardt R."/>
        </authorList>
    </citation>
    <scope>NUCLEOTIDE SEQUENCE [LARGE SCALE GENOMIC DNA]</scope>
    <source>
        <strain evidence="3">DSM 10527 / NCIMB 13988 / SH1</strain>
    </source>
</reference>
<evidence type="ECO:0000313" key="2">
    <source>
        <dbReference type="EMBL" id="CAD77559.1"/>
    </source>
</evidence>
<name>Q7UIQ5_RHOBA</name>
<feature type="region of interest" description="Disordered" evidence="1">
    <location>
        <begin position="1"/>
        <end position="35"/>
    </location>
</feature>
<protein>
    <submittedName>
        <fullName evidence="2">Uncharacterized protein</fullName>
    </submittedName>
</protein>
<feature type="compositionally biased region" description="Basic residues" evidence="1">
    <location>
        <begin position="26"/>
        <end position="35"/>
    </location>
</feature>
<gene>
    <name evidence="2" type="ordered locus">RB12392</name>
</gene>
<accession>Q7UIQ5</accession>
<sequence length="35" mass="3850">MNHRLNGVAMNSVSSSKKPEDGCISRPHRTLPKDS</sequence>
<dbReference type="InParanoid" id="Q7UIQ5"/>
<keyword evidence="3" id="KW-1185">Reference proteome</keyword>
<dbReference type="KEGG" id="rba:RB12392"/>
<dbReference type="Proteomes" id="UP000001025">
    <property type="component" value="Chromosome"/>
</dbReference>
<organism evidence="2 3">
    <name type="scientific">Rhodopirellula baltica (strain DSM 10527 / NCIMB 13988 / SH1)</name>
    <dbReference type="NCBI Taxonomy" id="243090"/>
    <lineage>
        <taxon>Bacteria</taxon>
        <taxon>Pseudomonadati</taxon>
        <taxon>Planctomycetota</taxon>
        <taxon>Planctomycetia</taxon>
        <taxon>Pirellulales</taxon>
        <taxon>Pirellulaceae</taxon>
        <taxon>Rhodopirellula</taxon>
    </lineage>
</organism>
<dbReference type="EnsemblBacteria" id="CAD77559">
    <property type="protein sequence ID" value="CAD77559"/>
    <property type="gene ID" value="RB12392"/>
</dbReference>
<dbReference type="EMBL" id="BX294155">
    <property type="protein sequence ID" value="CAD77559.1"/>
    <property type="molecule type" value="Genomic_DNA"/>
</dbReference>
<evidence type="ECO:0000256" key="1">
    <source>
        <dbReference type="SAM" id="MobiDB-lite"/>
    </source>
</evidence>